<dbReference type="EMBL" id="WOCE01000020">
    <property type="protein sequence ID" value="KAE9591302.1"/>
    <property type="molecule type" value="Genomic_DNA"/>
</dbReference>
<accession>A0A6A4NP81</accession>
<gene>
    <name evidence="2" type="ORF">Lalb_Chr20g0117071</name>
</gene>
<evidence type="ECO:0000313" key="2">
    <source>
        <dbReference type="EMBL" id="KAE9591302.1"/>
    </source>
</evidence>
<reference evidence="3" key="1">
    <citation type="journal article" date="2020" name="Nat. Commun.">
        <title>Genome sequence of the cluster root forming white lupin.</title>
        <authorList>
            <person name="Hufnagel B."/>
            <person name="Marques A."/>
            <person name="Soriano A."/>
            <person name="Marques L."/>
            <person name="Divol F."/>
            <person name="Doumas P."/>
            <person name="Sallet E."/>
            <person name="Mancinotti D."/>
            <person name="Carrere S."/>
            <person name="Marande W."/>
            <person name="Arribat S."/>
            <person name="Keller J."/>
            <person name="Huneau C."/>
            <person name="Blein T."/>
            <person name="Aime D."/>
            <person name="Laguerre M."/>
            <person name="Taylor J."/>
            <person name="Schubert V."/>
            <person name="Nelson M."/>
            <person name="Geu-Flores F."/>
            <person name="Crespi M."/>
            <person name="Gallardo-Guerrero K."/>
            <person name="Delaux P.-M."/>
            <person name="Salse J."/>
            <person name="Berges H."/>
            <person name="Guyot R."/>
            <person name="Gouzy J."/>
            <person name="Peret B."/>
        </authorList>
    </citation>
    <scope>NUCLEOTIDE SEQUENCE [LARGE SCALE GENOMIC DNA]</scope>
    <source>
        <strain evidence="3">cv. Amiga</strain>
    </source>
</reference>
<dbReference type="OrthoDB" id="1860415at2759"/>
<keyword evidence="1" id="KW-0472">Membrane</keyword>
<keyword evidence="1" id="KW-0812">Transmembrane</keyword>
<feature type="transmembrane region" description="Helical" evidence="1">
    <location>
        <begin position="201"/>
        <end position="221"/>
    </location>
</feature>
<keyword evidence="3" id="KW-1185">Reference proteome</keyword>
<keyword evidence="1" id="KW-1133">Transmembrane helix</keyword>
<proteinExistence type="predicted"/>
<organism evidence="2 3">
    <name type="scientific">Lupinus albus</name>
    <name type="common">White lupine</name>
    <name type="synonym">Lupinus termis</name>
    <dbReference type="NCBI Taxonomy" id="3870"/>
    <lineage>
        <taxon>Eukaryota</taxon>
        <taxon>Viridiplantae</taxon>
        <taxon>Streptophyta</taxon>
        <taxon>Embryophyta</taxon>
        <taxon>Tracheophyta</taxon>
        <taxon>Spermatophyta</taxon>
        <taxon>Magnoliopsida</taxon>
        <taxon>eudicotyledons</taxon>
        <taxon>Gunneridae</taxon>
        <taxon>Pentapetalae</taxon>
        <taxon>rosids</taxon>
        <taxon>fabids</taxon>
        <taxon>Fabales</taxon>
        <taxon>Fabaceae</taxon>
        <taxon>Papilionoideae</taxon>
        <taxon>50 kb inversion clade</taxon>
        <taxon>genistoids sensu lato</taxon>
        <taxon>core genistoids</taxon>
        <taxon>Genisteae</taxon>
        <taxon>Lupinus</taxon>
    </lineage>
</organism>
<name>A0A6A4NP81_LUPAL</name>
<comment type="caution">
    <text evidence="2">The sequence shown here is derived from an EMBL/GenBank/DDBJ whole genome shotgun (WGS) entry which is preliminary data.</text>
</comment>
<evidence type="ECO:0000313" key="3">
    <source>
        <dbReference type="Proteomes" id="UP000447434"/>
    </source>
</evidence>
<sequence>MEEQKVVPIQHIPIIQIDREESTDLQVESDEGNCIKELNDSDINDFSLGFINNNDPNENFMDDSNIVYSNSTGFEVVEETKMFVSSGPVAETFFHQIVPSQTVKVQLNPVMTNNNHSIENIETKIKLKNKWVFYRKFKAIVLIFELFLMHCVYLKERVENWKLDLEDVTKSAEEIKWNGEENIWYVGIKSEKGFNVLLKKIGIFLTISFALCTMWVNHIIVNP</sequence>
<dbReference type="AlphaFoldDB" id="A0A6A4NP81"/>
<evidence type="ECO:0000256" key="1">
    <source>
        <dbReference type="SAM" id="Phobius"/>
    </source>
</evidence>
<feature type="transmembrane region" description="Helical" evidence="1">
    <location>
        <begin position="137"/>
        <end position="155"/>
    </location>
</feature>
<protein>
    <submittedName>
        <fullName evidence="2">Uncharacterized protein</fullName>
    </submittedName>
</protein>
<dbReference type="Proteomes" id="UP000447434">
    <property type="component" value="Chromosome 20"/>
</dbReference>